<accession>A0A8B6CKX9</accession>
<dbReference type="EMBL" id="UYJE01001981">
    <property type="protein sequence ID" value="VDI06773.1"/>
    <property type="molecule type" value="Genomic_DNA"/>
</dbReference>
<dbReference type="PANTHER" id="PTHR33845">
    <property type="entry name" value="C2H2-TYPE DOMAIN-CONTAINING PROTEIN"/>
    <property type="match status" value="1"/>
</dbReference>
<evidence type="ECO:0000313" key="1">
    <source>
        <dbReference type="EMBL" id="VDI06773.1"/>
    </source>
</evidence>
<dbReference type="OrthoDB" id="6155036at2759"/>
<protein>
    <recommendedName>
        <fullName evidence="3">C2H2-type domain-containing protein</fullName>
    </recommendedName>
</protein>
<dbReference type="Proteomes" id="UP000596742">
    <property type="component" value="Unassembled WGS sequence"/>
</dbReference>
<gene>
    <name evidence="1" type="ORF">MGAL_10B012007</name>
</gene>
<dbReference type="PANTHER" id="PTHR33845:SF1">
    <property type="entry name" value="C2H2-TYPE DOMAIN-CONTAINING PROTEIN"/>
    <property type="match status" value="1"/>
</dbReference>
<name>A0A8B6CKX9_MYTGA</name>
<organism evidence="1 2">
    <name type="scientific">Mytilus galloprovincialis</name>
    <name type="common">Mediterranean mussel</name>
    <dbReference type="NCBI Taxonomy" id="29158"/>
    <lineage>
        <taxon>Eukaryota</taxon>
        <taxon>Metazoa</taxon>
        <taxon>Spiralia</taxon>
        <taxon>Lophotrochozoa</taxon>
        <taxon>Mollusca</taxon>
        <taxon>Bivalvia</taxon>
        <taxon>Autobranchia</taxon>
        <taxon>Pteriomorphia</taxon>
        <taxon>Mytilida</taxon>
        <taxon>Mytiloidea</taxon>
        <taxon>Mytilidae</taxon>
        <taxon>Mytilinae</taxon>
        <taxon>Mytilus</taxon>
    </lineage>
</organism>
<dbReference type="AlphaFoldDB" id="A0A8B6CKX9"/>
<sequence>MCLETGDSQYSEASVCVMDKLQKLNSFLAFSDVSPVKEKLIPLSSSTDKTKQRCLSKALQCLSAVCETICPGEGDLLFKSVFSAHKPEKSSTPDQTALILKDIYISAETWSLRRQILSVLSRNYSFQEVREMIPDLTKYRFYAAKLHSDEVGCGLPVSKERLTRNKIDIAELEHFIDFIISSDVVKDLPFGMKTMKLSTGEIVAVPNLIRSLAPSSLINQFIQFCDSENVGHLGRSTMYKILNDCAASVHIQRENAVPDHCQVFALSDSEKCFSQSCNTQHKHCCEQCIDLADFLAEISTLTQNGTWDNKDSIVFQVENAVEAIKDWKSHAMRARNQEGAKQDLLKNLNENQALITCDWAMKFLPRKFREGQSDWFAKRGINWHISVTLYKQGEELKTITHVHIFSSQISQDGSVTASVLCDVVHDLTKQVPSIHEVNFFSDNAGCYKNTMMMVALKDELGDKLKTYNFSEAQDGKGPCDRRASHIKACVRRYINEGHDVTSAEEMKQAIDVKQKGSFRVRVVDIVTNLDAEKSQIKPITGITQLHNFSFDVDGITVWKAYGIGEGKRISWDNIGTTEQRTNLLVKVDWTITAPQLLEVEVMAQEEELIEPNPKKQKKNSINQPYDCPKDGCTRAFKTQCALEQHIIVGNCDYHNEKTTQDKAKSMYGQKVNSLFHGTRVQLDCNFNDCRTSESVKGWALKGKKKRTVFSQSQVNYMKEKFDIGKVSGRKVDPFQAADEMRQLQEEGKYVFSRKDYLTGQQITAYFSRLALKDRKTDLEDYRSAEEETNKRCLKQEILDSVSL</sequence>
<keyword evidence="2" id="KW-1185">Reference proteome</keyword>
<evidence type="ECO:0000313" key="2">
    <source>
        <dbReference type="Proteomes" id="UP000596742"/>
    </source>
</evidence>
<evidence type="ECO:0008006" key="3">
    <source>
        <dbReference type="Google" id="ProtNLM"/>
    </source>
</evidence>
<proteinExistence type="predicted"/>
<comment type="caution">
    <text evidence="1">The sequence shown here is derived from an EMBL/GenBank/DDBJ whole genome shotgun (WGS) entry which is preliminary data.</text>
</comment>
<reference evidence="1" key="1">
    <citation type="submission" date="2018-11" db="EMBL/GenBank/DDBJ databases">
        <authorList>
            <person name="Alioto T."/>
            <person name="Alioto T."/>
        </authorList>
    </citation>
    <scope>NUCLEOTIDE SEQUENCE</scope>
</reference>